<gene>
    <name evidence="2" type="ORF">X927_01440</name>
</gene>
<dbReference type="EMBL" id="AZRN01000004">
    <property type="protein sequence ID" value="PNS01207.1"/>
    <property type="molecule type" value="Genomic_DNA"/>
</dbReference>
<dbReference type="SUPFAM" id="SSF52540">
    <property type="entry name" value="P-loop containing nucleoside triphosphate hydrolases"/>
    <property type="match status" value="1"/>
</dbReference>
<dbReference type="SMART" id="SM00382">
    <property type="entry name" value="AAA"/>
    <property type="match status" value="1"/>
</dbReference>
<dbReference type="AlphaFoldDB" id="A0A2K1PEW2"/>
<dbReference type="GO" id="GO:0016887">
    <property type="term" value="F:ATP hydrolysis activity"/>
    <property type="evidence" value="ECO:0007669"/>
    <property type="project" value="InterPro"/>
</dbReference>
<dbReference type="InterPro" id="IPR003593">
    <property type="entry name" value="AAA+_ATPase"/>
</dbReference>
<reference evidence="2 3" key="1">
    <citation type="submission" date="2013-12" db="EMBL/GenBank/DDBJ databases">
        <title>Comparative genomics of Petrotoga isolates.</title>
        <authorList>
            <person name="Nesbo C.L."/>
            <person name="Charchuk R."/>
            <person name="Chow K."/>
        </authorList>
    </citation>
    <scope>NUCLEOTIDE SEQUENCE [LARGE SCALE GENOMIC DNA]</scope>
    <source>
        <strain evidence="2 3">DSM 14811</strain>
    </source>
</reference>
<dbReference type="Gene3D" id="3.40.50.300">
    <property type="entry name" value="P-loop containing nucleotide triphosphate hydrolases"/>
    <property type="match status" value="2"/>
</dbReference>
<dbReference type="InterPro" id="IPR052934">
    <property type="entry name" value="Methyl-DNA_Rec/Restrict_Enz"/>
</dbReference>
<dbReference type="InterPro" id="IPR027417">
    <property type="entry name" value="P-loop_NTPase"/>
</dbReference>
<organism evidence="2 3">
    <name type="scientific">Petrotoga mexicana DSM 14811</name>
    <dbReference type="NCBI Taxonomy" id="1122954"/>
    <lineage>
        <taxon>Bacteria</taxon>
        <taxon>Thermotogati</taxon>
        <taxon>Thermotogota</taxon>
        <taxon>Thermotogae</taxon>
        <taxon>Petrotogales</taxon>
        <taxon>Petrotogaceae</taxon>
        <taxon>Petrotoga</taxon>
    </lineage>
</organism>
<dbReference type="InterPro" id="IPR011704">
    <property type="entry name" value="ATPase_dyneun-rel_AAA"/>
</dbReference>
<keyword evidence="3" id="KW-1185">Reference proteome</keyword>
<evidence type="ECO:0000313" key="3">
    <source>
        <dbReference type="Proteomes" id="UP000236604"/>
    </source>
</evidence>
<evidence type="ECO:0000259" key="1">
    <source>
        <dbReference type="SMART" id="SM00382"/>
    </source>
</evidence>
<proteinExistence type="predicted"/>
<feature type="domain" description="AAA+ ATPase" evidence="1">
    <location>
        <begin position="261"/>
        <end position="621"/>
    </location>
</feature>
<sequence length="753" mass="86099">MDKAYEWVPFYEALADKLLEYNDKRSELFELMKNLASHQPLMKYFHFEREELWGPRNHRIDPFSVVGVLNRKITNENRIKLAKVFANTFRVTLPVPTNFNGIPTLNNIKSFFGDEIDELWDLFVSAIKSAEVNTFTDEFKSAFEKAIASKGNGLASITIGLFWIRPNVFMPLDTHSRKFISEYYGITVPKENCSGDDYVEFLNTLKNKINEDSPNLTFPELSYNAWSEESKNPQAELTESITYNQRTMQGEATSKDGIWAKNKNIILYGPPGTGKTYSTIQYAVAIIEDKPLSEVKSEDYQEVFKRYLKYKDAGLIAFVTFHQSFSYEEFIEGIRPVVSSDENGESTGGIEYVIQDGVFKLFCNKAGTPIRADDTSFDLGIGKNPTVWKVTLKGAGDNQIRTECMENGHIRIGWDGYGEITSDATDYTQYDDNPILNAFYNKMQIGDIVMSCYSSRTIDAIGVITGEPEWHDEYSEYKRLRKVKWLVKGINEDIVDFNAGKILNGLSVAKLSVSATDAVQILRKVNPKLFDQNVKIPNRVFIIDEINRGNISKIFGELITLIEPSKRIGAFEELRATLPYSRQDFGVPDNVFIIGTMNTADRSIAMIDTALRRRFEFVEMKPDTDILKGVRVKNIDISNMLDIINKRIIVLLDREHTIGHSYLLPLKTDPTIETLAAIFKKRIIPLLQEYFYDDYEKIQLVLGDNQKTDDTPRFIVKKRADNKLFGNTDVDFPEYYVINSEAFSGIEAYEFLH</sequence>
<dbReference type="PANTHER" id="PTHR37291">
    <property type="entry name" value="5-METHYLCYTOSINE-SPECIFIC RESTRICTION ENZYME B"/>
    <property type="match status" value="1"/>
</dbReference>
<accession>A0A2K1PEW2</accession>
<dbReference type="Pfam" id="PF07728">
    <property type="entry name" value="AAA_5"/>
    <property type="match status" value="1"/>
</dbReference>
<dbReference type="Proteomes" id="UP000236604">
    <property type="component" value="Unassembled WGS sequence"/>
</dbReference>
<dbReference type="PANTHER" id="PTHR37291:SF1">
    <property type="entry name" value="TYPE IV METHYL-DIRECTED RESTRICTION ENZYME ECOKMCRB SUBUNIT"/>
    <property type="match status" value="1"/>
</dbReference>
<comment type="caution">
    <text evidence="2">The sequence shown here is derived from an EMBL/GenBank/DDBJ whole genome shotgun (WGS) entry which is preliminary data.</text>
</comment>
<dbReference type="RefSeq" id="WP_103076330.1">
    <property type="nucleotide sequence ID" value="NZ_AZRN01000004.1"/>
</dbReference>
<name>A0A2K1PEW2_9BACT</name>
<dbReference type="GO" id="GO:0005524">
    <property type="term" value="F:ATP binding"/>
    <property type="evidence" value="ECO:0007669"/>
    <property type="project" value="InterPro"/>
</dbReference>
<protein>
    <submittedName>
        <fullName evidence="2">GTPase</fullName>
    </submittedName>
</protein>
<evidence type="ECO:0000313" key="2">
    <source>
        <dbReference type="EMBL" id="PNS01207.1"/>
    </source>
</evidence>